<evidence type="ECO:0000313" key="3">
    <source>
        <dbReference type="Proteomes" id="UP000182658"/>
    </source>
</evidence>
<dbReference type="EMBL" id="KV875109">
    <property type="protein sequence ID" value="OIW23038.1"/>
    <property type="molecule type" value="Genomic_DNA"/>
</dbReference>
<organism evidence="2 3">
    <name type="scientific">Coniochaeta ligniaria NRRL 30616</name>
    <dbReference type="NCBI Taxonomy" id="1408157"/>
    <lineage>
        <taxon>Eukaryota</taxon>
        <taxon>Fungi</taxon>
        <taxon>Dikarya</taxon>
        <taxon>Ascomycota</taxon>
        <taxon>Pezizomycotina</taxon>
        <taxon>Sordariomycetes</taxon>
        <taxon>Sordariomycetidae</taxon>
        <taxon>Coniochaetales</taxon>
        <taxon>Coniochaetaceae</taxon>
        <taxon>Coniochaeta</taxon>
    </lineage>
</organism>
<keyword evidence="3" id="KW-1185">Reference proteome</keyword>
<dbReference type="InterPro" id="IPR012340">
    <property type="entry name" value="NA-bd_OB-fold"/>
</dbReference>
<dbReference type="OrthoDB" id="1918685at2759"/>
<dbReference type="AlphaFoldDB" id="A0A1J7I698"/>
<dbReference type="InParanoid" id="A0A1J7I698"/>
<dbReference type="STRING" id="1408157.A0A1J7I698"/>
<dbReference type="Proteomes" id="UP000182658">
    <property type="component" value="Unassembled WGS sequence"/>
</dbReference>
<name>A0A1J7I698_9PEZI</name>
<dbReference type="Gene3D" id="2.40.50.140">
    <property type="entry name" value="Nucleic acid-binding proteins"/>
    <property type="match status" value="1"/>
</dbReference>
<reference evidence="2 3" key="1">
    <citation type="submission" date="2016-10" db="EMBL/GenBank/DDBJ databases">
        <title>Draft genome sequence of Coniochaeta ligniaria NRRL30616, a lignocellulolytic fungus for bioabatement of inhibitors in plant biomass hydrolysates.</title>
        <authorList>
            <consortium name="DOE Joint Genome Institute"/>
            <person name="Jimenez D.J."/>
            <person name="Hector R.E."/>
            <person name="Riley R."/>
            <person name="Sun H."/>
            <person name="Grigoriev I.V."/>
            <person name="Van Elsas J.D."/>
            <person name="Nichols N.N."/>
        </authorList>
    </citation>
    <scope>NUCLEOTIDE SEQUENCE [LARGE SCALE GENOMIC DNA]</scope>
    <source>
        <strain evidence="2 3">NRRL 30616</strain>
    </source>
</reference>
<feature type="region of interest" description="Disordered" evidence="1">
    <location>
        <begin position="183"/>
        <end position="203"/>
    </location>
</feature>
<evidence type="ECO:0000313" key="2">
    <source>
        <dbReference type="EMBL" id="OIW23038.1"/>
    </source>
</evidence>
<sequence length="337" mass="37419">MSSAPSETSLSLADSQSGIVFSDPTEPFTVKPIIEDLLRTLYCIPGSIFLVEGIDYLSPIRRRYRAVRLLVSDGISCVQAVLKGEAHGLVDSGQIYAGCYVRVHGFELRFLDISDRENRPRKMVYLLLENPITIGWNTAYMKILDSQKQASPPDVAVLAEESERVAAGKTDKAPLPALQATTDRKTIAAHPSSEPLPWSTDDPTKPVKLTPLRLIPNLPYKQNWMVNVLAVVSSLSDVEPSHLPPYHQRTARLTDPSTSKQVLLTVFVDPDDFNPSVGSVVLILGVKNHRFDGGSLKKYASDRPKNGAQWWFEEPMELGWCDVAGLKAWWDSKHQKA</sequence>
<protein>
    <submittedName>
        <fullName evidence="2">Uncharacterized protein</fullName>
    </submittedName>
</protein>
<proteinExistence type="predicted"/>
<accession>A0A1J7I698</accession>
<gene>
    <name evidence="2" type="ORF">CONLIGDRAFT_586395</name>
</gene>
<evidence type="ECO:0000256" key="1">
    <source>
        <dbReference type="SAM" id="MobiDB-lite"/>
    </source>
</evidence>